<dbReference type="AlphaFoldDB" id="A0A0D7WZY3"/>
<sequence length="367" mass="42561">MNFQVDFLSFFVIQVDGKEGQGGKSYKHYATMDDYDYDESDVKKFLDGEFARISKRKVEKNPSTEQAPTKIGRFIVEPEHELSSNPNFNMFARLRAAEDKEDFKNACDDLVRMYLDTSAVRGGALIIVQATLNTHSDDPFIFVLKCDFEPKIARITESSLVSEVEMAISARNMKSIMYPYMLEEGMNDEWELKIHQSSHARYFEDFLKFVTYEQSMPEIVNEHVMGFVQNYVETKWPDASNEERQQEERDLELWAASEKRDLQGKWEPLQVVEAAQHIVELKPEIEVRFKLDDTAVRGLLSDFGAKLHITKLHDRYALIIEGDAFTFEKGFSPIELLQPESFETVAERLKEKRLQEDEFADGDTPPW</sequence>
<protein>
    <recommendedName>
        <fullName evidence="1">DUF3898 domain-containing protein</fullName>
    </recommendedName>
</protein>
<accession>A0A0D7WZY3</accession>
<gene>
    <name evidence="2" type="ORF">QD47_17770</name>
</gene>
<comment type="caution">
    <text evidence="2">The sequence shown here is derived from an EMBL/GenBank/DDBJ whole genome shotgun (WGS) entry which is preliminary data.</text>
</comment>
<dbReference type="OrthoDB" id="2974172at2"/>
<dbReference type="PATRIC" id="fig|159743.3.peg.3952"/>
<proteinExistence type="predicted"/>
<dbReference type="InterPro" id="IPR025012">
    <property type="entry name" value="DUF3898"/>
</dbReference>
<dbReference type="Pfam" id="PF13039">
    <property type="entry name" value="DUF3900"/>
    <property type="match status" value="1"/>
</dbReference>
<evidence type="ECO:0000313" key="3">
    <source>
        <dbReference type="Proteomes" id="UP000032534"/>
    </source>
</evidence>
<reference evidence="2 3" key="1">
    <citation type="submission" date="2014-11" db="EMBL/GenBank/DDBJ databases">
        <title>Draft Genome Sequences of Paenibacillus polymyxa NRRL B-30509 and Paenibacillus terrae NRRL B-30644, Strains from a Poultry Environment that Produce Tridecaptin A and Paenicidins.</title>
        <authorList>
            <person name="van Belkum M.J."/>
            <person name="Lohans C.T."/>
            <person name="Vederas J.C."/>
        </authorList>
    </citation>
    <scope>NUCLEOTIDE SEQUENCE [LARGE SCALE GENOMIC DNA]</scope>
    <source>
        <strain evidence="2 3">NRRL B-30644</strain>
    </source>
</reference>
<dbReference type="RefSeq" id="WP_025684297.1">
    <property type="nucleotide sequence ID" value="NZ_JTHP01000038.1"/>
</dbReference>
<name>A0A0D7WZY3_9BACL</name>
<dbReference type="Pfam" id="PF13037">
    <property type="entry name" value="DUF3898"/>
    <property type="match status" value="1"/>
</dbReference>
<dbReference type="InterPro" id="IPR025006">
    <property type="entry name" value="DUF3900"/>
</dbReference>
<evidence type="ECO:0000313" key="2">
    <source>
        <dbReference type="EMBL" id="KJD44278.1"/>
    </source>
</evidence>
<organism evidence="2 3">
    <name type="scientific">Paenibacillus terrae</name>
    <dbReference type="NCBI Taxonomy" id="159743"/>
    <lineage>
        <taxon>Bacteria</taxon>
        <taxon>Bacillati</taxon>
        <taxon>Bacillota</taxon>
        <taxon>Bacilli</taxon>
        <taxon>Bacillales</taxon>
        <taxon>Paenibacillaceae</taxon>
        <taxon>Paenibacillus</taxon>
    </lineage>
</organism>
<dbReference type="EMBL" id="JTHP01000038">
    <property type="protein sequence ID" value="KJD44278.1"/>
    <property type="molecule type" value="Genomic_DNA"/>
</dbReference>
<keyword evidence="3" id="KW-1185">Reference proteome</keyword>
<feature type="domain" description="DUF3898" evidence="1">
    <location>
        <begin position="262"/>
        <end position="350"/>
    </location>
</feature>
<evidence type="ECO:0000259" key="1">
    <source>
        <dbReference type="Pfam" id="PF13037"/>
    </source>
</evidence>
<dbReference type="Proteomes" id="UP000032534">
    <property type="component" value="Unassembled WGS sequence"/>
</dbReference>